<evidence type="ECO:0000313" key="2">
    <source>
        <dbReference type="Proteomes" id="UP000215335"/>
    </source>
</evidence>
<dbReference type="AlphaFoldDB" id="A0A232EY34"/>
<accession>A0A232EY34</accession>
<dbReference type="Proteomes" id="UP000215335">
    <property type="component" value="Unassembled WGS sequence"/>
</dbReference>
<comment type="caution">
    <text evidence="1">The sequence shown here is derived from an EMBL/GenBank/DDBJ whole genome shotgun (WGS) entry which is preliminary data.</text>
</comment>
<feature type="non-terminal residue" evidence="1">
    <location>
        <position position="1"/>
    </location>
</feature>
<protein>
    <submittedName>
        <fullName evidence="1">Uncharacterized protein</fullName>
    </submittedName>
</protein>
<evidence type="ECO:0000313" key="1">
    <source>
        <dbReference type="EMBL" id="OXU23386.1"/>
    </source>
</evidence>
<sequence length="71" mass="8050">CIFCYPVRLGFLILRVSAEARGGFTVLTERALLADIAPMRPSRKPGSLLYQQNHRACRHSRVLLGTMARRH</sequence>
<organism evidence="1 2">
    <name type="scientific">Trichomalopsis sarcophagae</name>
    <dbReference type="NCBI Taxonomy" id="543379"/>
    <lineage>
        <taxon>Eukaryota</taxon>
        <taxon>Metazoa</taxon>
        <taxon>Ecdysozoa</taxon>
        <taxon>Arthropoda</taxon>
        <taxon>Hexapoda</taxon>
        <taxon>Insecta</taxon>
        <taxon>Pterygota</taxon>
        <taxon>Neoptera</taxon>
        <taxon>Endopterygota</taxon>
        <taxon>Hymenoptera</taxon>
        <taxon>Apocrita</taxon>
        <taxon>Proctotrupomorpha</taxon>
        <taxon>Chalcidoidea</taxon>
        <taxon>Pteromalidae</taxon>
        <taxon>Pteromalinae</taxon>
        <taxon>Trichomalopsis</taxon>
    </lineage>
</organism>
<name>A0A232EY34_9HYME</name>
<proteinExistence type="predicted"/>
<gene>
    <name evidence="1" type="ORF">TSAR_003699</name>
</gene>
<dbReference type="EMBL" id="NNAY01001628">
    <property type="protein sequence ID" value="OXU23386.1"/>
    <property type="molecule type" value="Genomic_DNA"/>
</dbReference>
<keyword evidence="2" id="KW-1185">Reference proteome</keyword>
<reference evidence="1 2" key="1">
    <citation type="journal article" date="2017" name="Curr. Biol.">
        <title>The Evolution of Venom by Co-option of Single-Copy Genes.</title>
        <authorList>
            <person name="Martinson E.O."/>
            <person name="Mrinalini"/>
            <person name="Kelkar Y.D."/>
            <person name="Chang C.H."/>
            <person name="Werren J.H."/>
        </authorList>
    </citation>
    <scope>NUCLEOTIDE SEQUENCE [LARGE SCALE GENOMIC DNA]</scope>
    <source>
        <strain evidence="1 2">Alberta</strain>
        <tissue evidence="1">Whole body</tissue>
    </source>
</reference>